<gene>
    <name evidence="3" type="ORF">O4220_05895</name>
</gene>
<evidence type="ECO:0000313" key="4">
    <source>
        <dbReference type="Proteomes" id="UP001081071"/>
    </source>
</evidence>
<dbReference type="InterPro" id="IPR051532">
    <property type="entry name" value="Ester_Hydrolysis_Enzymes"/>
</dbReference>
<keyword evidence="1" id="KW-0812">Transmembrane</keyword>
<dbReference type="CDD" id="cd00229">
    <property type="entry name" value="SGNH_hydrolase"/>
    <property type="match status" value="1"/>
</dbReference>
<dbReference type="Proteomes" id="UP001081071">
    <property type="component" value="Unassembled WGS sequence"/>
</dbReference>
<dbReference type="RefSeq" id="WP_269602733.1">
    <property type="nucleotide sequence ID" value="NZ_JAPWIJ010000002.1"/>
</dbReference>
<accession>A0ABT4MBF4</accession>
<keyword evidence="1" id="KW-0472">Membrane</keyword>
<keyword evidence="4" id="KW-1185">Reference proteome</keyword>
<sequence length="246" mass="25634">MTQRSGLRGSSNGWRIAGVAAITLAVLLVGYGAVVASTRENPSVSDATFTAAPNVERKSAAFLGDSYTSGSGASTGKGYAWQASQRMCWNRGNFGEGSTGYTNAGPEGSGKRIYFDRVADVVASSPDVVIVQGSTNDYDEAQVYTESTRTFEALKAALPGTPIYVVGPLMPPESVPTLVGAARAALIRSTAEQGLPFIDPLAENWVPTDSDNWADGFHPNDTGHTIIADSLSRDISAIDGASSSCS</sequence>
<feature type="transmembrane region" description="Helical" evidence="1">
    <location>
        <begin position="12"/>
        <end position="34"/>
    </location>
</feature>
<dbReference type="Gene3D" id="3.40.50.1110">
    <property type="entry name" value="SGNH hydrolase"/>
    <property type="match status" value="1"/>
</dbReference>
<dbReference type="PANTHER" id="PTHR30383">
    <property type="entry name" value="THIOESTERASE 1/PROTEASE 1/LYSOPHOSPHOLIPASE L1"/>
    <property type="match status" value="1"/>
</dbReference>
<dbReference type="Pfam" id="PF13472">
    <property type="entry name" value="Lipase_GDSL_2"/>
    <property type="match status" value="1"/>
</dbReference>
<dbReference type="InterPro" id="IPR013830">
    <property type="entry name" value="SGNH_hydro"/>
</dbReference>
<evidence type="ECO:0000256" key="1">
    <source>
        <dbReference type="SAM" id="Phobius"/>
    </source>
</evidence>
<organism evidence="3 4">
    <name type="scientific">Rhodococcus ruber</name>
    <dbReference type="NCBI Taxonomy" id="1830"/>
    <lineage>
        <taxon>Bacteria</taxon>
        <taxon>Bacillati</taxon>
        <taxon>Actinomycetota</taxon>
        <taxon>Actinomycetes</taxon>
        <taxon>Mycobacteriales</taxon>
        <taxon>Nocardiaceae</taxon>
        <taxon>Rhodococcus</taxon>
    </lineage>
</organism>
<feature type="domain" description="SGNH hydrolase-type esterase" evidence="2">
    <location>
        <begin position="62"/>
        <end position="225"/>
    </location>
</feature>
<keyword evidence="3" id="KW-0378">Hydrolase</keyword>
<evidence type="ECO:0000259" key="2">
    <source>
        <dbReference type="Pfam" id="PF13472"/>
    </source>
</evidence>
<dbReference type="InterPro" id="IPR036514">
    <property type="entry name" value="SGNH_hydro_sf"/>
</dbReference>
<protein>
    <submittedName>
        <fullName evidence="3">SGNH/GDSL hydrolase family protein</fullName>
    </submittedName>
</protein>
<reference evidence="3" key="1">
    <citation type="submission" date="2022-12" db="EMBL/GenBank/DDBJ databases">
        <authorList>
            <person name="Krivoruchko A.V."/>
            <person name="Elkin A."/>
        </authorList>
    </citation>
    <scope>NUCLEOTIDE SEQUENCE</scope>
    <source>
        <strain evidence="3">IEGM 1391</strain>
    </source>
</reference>
<keyword evidence="1" id="KW-1133">Transmembrane helix</keyword>
<dbReference type="SUPFAM" id="SSF52266">
    <property type="entry name" value="SGNH hydrolase"/>
    <property type="match status" value="1"/>
</dbReference>
<name>A0ABT4MBF4_9NOCA</name>
<proteinExistence type="predicted"/>
<comment type="caution">
    <text evidence="3">The sequence shown here is derived from an EMBL/GenBank/DDBJ whole genome shotgun (WGS) entry which is preliminary data.</text>
</comment>
<evidence type="ECO:0000313" key="3">
    <source>
        <dbReference type="EMBL" id="MCZ4518044.1"/>
    </source>
</evidence>
<dbReference type="GO" id="GO:0016787">
    <property type="term" value="F:hydrolase activity"/>
    <property type="evidence" value="ECO:0007669"/>
    <property type="project" value="UniProtKB-KW"/>
</dbReference>
<dbReference type="EMBL" id="JAPWIJ010000002">
    <property type="protein sequence ID" value="MCZ4518044.1"/>
    <property type="molecule type" value="Genomic_DNA"/>
</dbReference>